<keyword evidence="1" id="KW-0812">Transmembrane</keyword>
<feature type="transmembrane region" description="Helical" evidence="1">
    <location>
        <begin position="362"/>
        <end position="382"/>
    </location>
</feature>
<evidence type="ECO:0000313" key="3">
    <source>
        <dbReference type="Proteomes" id="UP000598996"/>
    </source>
</evidence>
<protein>
    <submittedName>
        <fullName evidence="2">Uncharacterized protein</fullName>
    </submittedName>
</protein>
<dbReference type="EMBL" id="JAENHO010000001">
    <property type="protein sequence ID" value="MBL7252734.1"/>
    <property type="molecule type" value="Genomic_DNA"/>
</dbReference>
<feature type="transmembrane region" description="Helical" evidence="1">
    <location>
        <begin position="317"/>
        <end position="350"/>
    </location>
</feature>
<dbReference type="Proteomes" id="UP000598996">
    <property type="component" value="Unassembled WGS sequence"/>
</dbReference>
<feature type="transmembrane region" description="Helical" evidence="1">
    <location>
        <begin position="105"/>
        <end position="127"/>
    </location>
</feature>
<feature type="transmembrane region" description="Helical" evidence="1">
    <location>
        <begin position="80"/>
        <end position="98"/>
    </location>
</feature>
<feature type="transmembrane region" description="Helical" evidence="1">
    <location>
        <begin position="12"/>
        <end position="35"/>
    </location>
</feature>
<sequence>MPPAAKTFRHPYAGARAAAAALLAMSGVALAGLLLLDAGRVGRLDRLAAAVVGLAAGAPLQVGAVPSGGLPVAVSGRLDVMPLGVTLAGMVVLGVLLARGGRAGLLLRGGTAVAVFAGGAGMVAWFARGALTLPAGAGADVAELRACPSDATGLPGLSAGGGAGLPGLFGRGAAAPGLPGRGALDAGFTVSVGPAVGGAAMLALAVAALCWVILRFPAARAGVRALRWPALGIMAVGLSAAAVVVGPPAAGGLLLALPLGLALPSSLHADGMLACALEGRTTPIPVHLAGVIVLLAVCVIVAVAARHVSPGRPFRRAAGVALAAGLALAAIAFGASVSAALGVRALIFALPLLDVRLTVNPGIALLVGLVVGSVASLLVDAFHRLTA</sequence>
<accession>A0ABS1VF03</accession>
<feature type="transmembrane region" description="Helical" evidence="1">
    <location>
        <begin position="235"/>
        <end position="264"/>
    </location>
</feature>
<evidence type="ECO:0000256" key="1">
    <source>
        <dbReference type="SAM" id="Phobius"/>
    </source>
</evidence>
<feature type="transmembrane region" description="Helical" evidence="1">
    <location>
        <begin position="195"/>
        <end position="214"/>
    </location>
</feature>
<feature type="transmembrane region" description="Helical" evidence="1">
    <location>
        <begin position="284"/>
        <end position="305"/>
    </location>
</feature>
<feature type="transmembrane region" description="Helical" evidence="1">
    <location>
        <begin position="47"/>
        <end position="68"/>
    </location>
</feature>
<evidence type="ECO:0000313" key="2">
    <source>
        <dbReference type="EMBL" id="MBL7252734.1"/>
    </source>
</evidence>
<keyword evidence="1" id="KW-0472">Membrane</keyword>
<keyword evidence="1" id="KW-1133">Transmembrane helix</keyword>
<organism evidence="2 3">
    <name type="scientific">Paractinoplanes lichenicola</name>
    <dbReference type="NCBI Taxonomy" id="2802976"/>
    <lineage>
        <taxon>Bacteria</taxon>
        <taxon>Bacillati</taxon>
        <taxon>Actinomycetota</taxon>
        <taxon>Actinomycetes</taxon>
        <taxon>Micromonosporales</taxon>
        <taxon>Micromonosporaceae</taxon>
        <taxon>Paractinoplanes</taxon>
    </lineage>
</organism>
<reference evidence="2 3" key="1">
    <citation type="submission" date="2021-01" db="EMBL/GenBank/DDBJ databases">
        <title>Actinoplanes sp. nov. LDG1-01 isolated from lichen.</title>
        <authorList>
            <person name="Saeng-In P."/>
            <person name="Phongsopitanun W."/>
            <person name="Kanchanasin P."/>
            <person name="Yuki M."/>
            <person name="Kudo T."/>
            <person name="Ohkuma M."/>
            <person name="Tanasupawat S."/>
        </authorList>
    </citation>
    <scope>NUCLEOTIDE SEQUENCE [LARGE SCALE GENOMIC DNA]</scope>
    <source>
        <strain evidence="2 3">LDG1-01</strain>
    </source>
</reference>
<name>A0ABS1VF03_9ACTN</name>
<dbReference type="RefSeq" id="WP_202989094.1">
    <property type="nucleotide sequence ID" value="NZ_JAENHO010000001.1"/>
</dbReference>
<keyword evidence="3" id="KW-1185">Reference proteome</keyword>
<comment type="caution">
    <text evidence="2">The sequence shown here is derived from an EMBL/GenBank/DDBJ whole genome shotgun (WGS) entry which is preliminary data.</text>
</comment>
<proteinExistence type="predicted"/>
<gene>
    <name evidence="2" type="ORF">JKJ07_00245</name>
</gene>